<sequence length="106" mass="12254">MITQLFKYITLVCLIAGILEYSQVPVISVWGNYSKTTEQSDKGFSEDPVKESENIRSESAKDFLHEVNLFRFCQPVFVIVVKHIVFHRADFPYHFYPDVPTPPPNC</sequence>
<evidence type="ECO:0000313" key="2">
    <source>
        <dbReference type="Proteomes" id="UP000434850"/>
    </source>
</evidence>
<reference evidence="1 2" key="1">
    <citation type="submission" date="2019-12" db="EMBL/GenBank/DDBJ databases">
        <title>Mucilaginibacter sp. HME9299 genome sequencing and assembly.</title>
        <authorList>
            <person name="Kang H."/>
            <person name="Kim H."/>
            <person name="Joh K."/>
        </authorList>
    </citation>
    <scope>NUCLEOTIDE SEQUENCE [LARGE SCALE GENOMIC DNA]</scope>
    <source>
        <strain evidence="1 2">HME9299</strain>
    </source>
</reference>
<gene>
    <name evidence="1" type="ORF">GO816_06480</name>
</gene>
<dbReference type="EMBL" id="WQLA01000002">
    <property type="protein sequence ID" value="MVN90765.1"/>
    <property type="molecule type" value="Genomic_DNA"/>
</dbReference>
<accession>A0A6I4I6E3</accession>
<dbReference type="RefSeq" id="WP_157540536.1">
    <property type="nucleotide sequence ID" value="NZ_WQLA01000002.1"/>
</dbReference>
<organism evidence="1 2">
    <name type="scientific">Mucilaginibacter aquatilis</name>
    <dbReference type="NCBI Taxonomy" id="1517760"/>
    <lineage>
        <taxon>Bacteria</taxon>
        <taxon>Pseudomonadati</taxon>
        <taxon>Bacteroidota</taxon>
        <taxon>Sphingobacteriia</taxon>
        <taxon>Sphingobacteriales</taxon>
        <taxon>Sphingobacteriaceae</taxon>
        <taxon>Mucilaginibacter</taxon>
    </lineage>
</organism>
<dbReference type="Proteomes" id="UP000434850">
    <property type="component" value="Unassembled WGS sequence"/>
</dbReference>
<dbReference type="AlphaFoldDB" id="A0A6I4I6E3"/>
<proteinExistence type="predicted"/>
<keyword evidence="2" id="KW-1185">Reference proteome</keyword>
<comment type="caution">
    <text evidence="1">The sequence shown here is derived from an EMBL/GenBank/DDBJ whole genome shotgun (WGS) entry which is preliminary data.</text>
</comment>
<protein>
    <submittedName>
        <fullName evidence="1">Uncharacterized protein</fullName>
    </submittedName>
</protein>
<evidence type="ECO:0000313" key="1">
    <source>
        <dbReference type="EMBL" id="MVN90765.1"/>
    </source>
</evidence>
<name>A0A6I4I6E3_9SPHI</name>